<sequence length="780" mass="89552">MAVAVPSGFMEKLIADLNSPALEEFRLKFGVSGEMKRLKDTLASINSMMLDAEKRQEKEPALRDWLRKLKDVLYDAEDLLDEFQFKMLSSRVDRDSKVRRFFSTSSRFLFRWKMLEKIVSIEERLDLVAAGMPKFALEAIDVDKRVPHRSRETTSSSSFAYEDVIGRDLDKELIIDLLMQQNPEDDDGRFSVIPIVGMGGLGKTTLARTVFHDERVTEAFPLKSWVCVSEDFNIKQLMVKIINSASNFAHAHRLNLEELEIEQLRYLLSNTLSSQKFLLVLDDVWNEDRVKWIELRDLIQASSKGGKILLTTRGERVASMMGTAPPYYLQPLSHEESWSLFVECAFRNRQQEKHPEFEDIGRQIVEKCKGLPLAVRTLGSLLFSKCTRHEWMHVLESLRNNDIWNSKGILPVLKLSYDQMPTYLKQCFAMFSLYPHDYVFLSSDVASLWGALGLLLPPAVGETFLDVSNQYLSELSSRSLIQYVEDYGTFFCFQIHDLVHDLAVFVAGDECLLVGSQDQVISGNIRHLSFIEDDLKYFTQQKFGMRTILFPVHGVGAKNEVWLNEWISSYKSLRFLDLSDSTYVTLPQSIAKLKHLRFLSLRNNTKIKRLPDSVCELLNLQSLLLDGCTRLEILPKELRKLINLRQLGITTKQPVLPESDIENLMSLEYLCIKKCEKLESLFVERKLPSLQTLEVEICDRLRYLPLDVNHFPKLETLVINKCADLQFSHEWLSTLSLLKSLQIIGCPNFKPLPSDLNLPALKSFKNSDGPGLLSTDQFKM</sequence>
<reference evidence="9 10" key="1">
    <citation type="journal article" date="2023" name="Plants (Basel)">
        <title>Bridging the Gap: Combining Genomics and Transcriptomics Approaches to Understand Stylosanthes scabra, an Orphan Legume from the Brazilian Caatinga.</title>
        <authorList>
            <person name="Ferreira-Neto J.R.C."/>
            <person name="da Silva M.D."/>
            <person name="Binneck E."/>
            <person name="de Melo N.F."/>
            <person name="da Silva R.H."/>
            <person name="de Melo A.L.T.M."/>
            <person name="Pandolfi V."/>
            <person name="Bustamante F.O."/>
            <person name="Brasileiro-Vidal A.C."/>
            <person name="Benko-Iseppon A.M."/>
        </authorList>
    </citation>
    <scope>NUCLEOTIDE SEQUENCE [LARGE SCALE GENOMIC DNA]</scope>
    <source>
        <tissue evidence="9">Leaves</tissue>
    </source>
</reference>
<evidence type="ECO:0000256" key="1">
    <source>
        <dbReference type="ARBA" id="ARBA00022737"/>
    </source>
</evidence>
<dbReference type="Gene3D" id="1.10.10.10">
    <property type="entry name" value="Winged helix-like DNA-binding domain superfamily/Winged helix DNA-binding domain"/>
    <property type="match status" value="1"/>
</dbReference>
<dbReference type="InterPro" id="IPR042197">
    <property type="entry name" value="Apaf_helical"/>
</dbReference>
<dbReference type="PRINTS" id="PR00364">
    <property type="entry name" value="DISEASERSIST"/>
</dbReference>
<evidence type="ECO:0000256" key="3">
    <source>
        <dbReference type="ARBA" id="ARBA00022821"/>
    </source>
</evidence>
<evidence type="ECO:0000256" key="2">
    <source>
        <dbReference type="ARBA" id="ARBA00022741"/>
    </source>
</evidence>
<feature type="domain" description="Disease resistance R13L4/SHOC-2-like LRR" evidence="8">
    <location>
        <begin position="568"/>
        <end position="743"/>
    </location>
</feature>
<dbReference type="InterPro" id="IPR058922">
    <property type="entry name" value="WHD_DRP"/>
</dbReference>
<dbReference type="Gene3D" id="1.20.5.4130">
    <property type="match status" value="1"/>
</dbReference>
<dbReference type="CDD" id="cd14798">
    <property type="entry name" value="RX-CC_like"/>
    <property type="match status" value="1"/>
</dbReference>
<name>A0ABU6YQD3_9FABA</name>
<evidence type="ECO:0000313" key="9">
    <source>
        <dbReference type="EMBL" id="MED6212091.1"/>
    </source>
</evidence>
<dbReference type="Gene3D" id="1.10.8.430">
    <property type="entry name" value="Helical domain of apoptotic protease-activating factors"/>
    <property type="match status" value="1"/>
</dbReference>
<dbReference type="SUPFAM" id="SSF52540">
    <property type="entry name" value="P-loop containing nucleoside triphosphate hydrolases"/>
    <property type="match status" value="1"/>
</dbReference>
<dbReference type="Gene3D" id="3.40.50.300">
    <property type="entry name" value="P-loop containing nucleotide triphosphate hydrolases"/>
    <property type="match status" value="1"/>
</dbReference>
<proteinExistence type="predicted"/>
<dbReference type="PANTHER" id="PTHR36766">
    <property type="entry name" value="PLANT BROAD-SPECTRUM MILDEW RESISTANCE PROTEIN RPW8"/>
    <property type="match status" value="1"/>
</dbReference>
<dbReference type="SUPFAM" id="SSF52058">
    <property type="entry name" value="L domain-like"/>
    <property type="match status" value="1"/>
</dbReference>
<keyword evidence="2" id="KW-0547">Nucleotide-binding</keyword>
<dbReference type="InterPro" id="IPR027417">
    <property type="entry name" value="P-loop_NTPase"/>
</dbReference>
<dbReference type="InterPro" id="IPR036388">
    <property type="entry name" value="WH-like_DNA-bd_sf"/>
</dbReference>
<evidence type="ECO:0000259" key="5">
    <source>
        <dbReference type="Pfam" id="PF00931"/>
    </source>
</evidence>
<dbReference type="Pfam" id="PF00931">
    <property type="entry name" value="NB-ARC"/>
    <property type="match status" value="1"/>
</dbReference>
<dbReference type="Pfam" id="PF18052">
    <property type="entry name" value="Rx_N"/>
    <property type="match status" value="1"/>
</dbReference>
<dbReference type="InterPro" id="IPR038005">
    <property type="entry name" value="RX-like_CC"/>
</dbReference>
<evidence type="ECO:0000259" key="8">
    <source>
        <dbReference type="Pfam" id="PF23598"/>
    </source>
</evidence>
<accession>A0ABU6YQD3</accession>
<evidence type="ECO:0008006" key="11">
    <source>
        <dbReference type="Google" id="ProtNLM"/>
    </source>
</evidence>
<feature type="domain" description="Disease resistance protein winged helix" evidence="7">
    <location>
        <begin position="433"/>
        <end position="503"/>
    </location>
</feature>
<dbReference type="Pfam" id="PF23559">
    <property type="entry name" value="WHD_DRP"/>
    <property type="match status" value="1"/>
</dbReference>
<feature type="domain" description="Disease resistance N-terminal" evidence="6">
    <location>
        <begin position="9"/>
        <end position="97"/>
    </location>
</feature>
<dbReference type="Proteomes" id="UP001341840">
    <property type="component" value="Unassembled WGS sequence"/>
</dbReference>
<comment type="caution">
    <text evidence="9">The sequence shown here is derived from an EMBL/GenBank/DDBJ whole genome shotgun (WGS) entry which is preliminary data.</text>
</comment>
<feature type="domain" description="NB-ARC" evidence="5">
    <location>
        <begin position="172"/>
        <end position="350"/>
    </location>
</feature>
<keyword evidence="10" id="KW-1185">Reference proteome</keyword>
<dbReference type="Pfam" id="PF23598">
    <property type="entry name" value="LRR_14"/>
    <property type="match status" value="1"/>
</dbReference>
<dbReference type="InterPro" id="IPR032675">
    <property type="entry name" value="LRR_dom_sf"/>
</dbReference>
<keyword evidence="4" id="KW-0067">ATP-binding</keyword>
<dbReference type="InterPro" id="IPR055414">
    <property type="entry name" value="LRR_R13L4/SHOC2-like"/>
</dbReference>
<dbReference type="InterPro" id="IPR041118">
    <property type="entry name" value="Rx_N"/>
</dbReference>
<evidence type="ECO:0000259" key="7">
    <source>
        <dbReference type="Pfam" id="PF23559"/>
    </source>
</evidence>
<evidence type="ECO:0000259" key="6">
    <source>
        <dbReference type="Pfam" id="PF18052"/>
    </source>
</evidence>
<organism evidence="9 10">
    <name type="scientific">Stylosanthes scabra</name>
    <dbReference type="NCBI Taxonomy" id="79078"/>
    <lineage>
        <taxon>Eukaryota</taxon>
        <taxon>Viridiplantae</taxon>
        <taxon>Streptophyta</taxon>
        <taxon>Embryophyta</taxon>
        <taxon>Tracheophyta</taxon>
        <taxon>Spermatophyta</taxon>
        <taxon>Magnoliopsida</taxon>
        <taxon>eudicotyledons</taxon>
        <taxon>Gunneridae</taxon>
        <taxon>Pentapetalae</taxon>
        <taxon>rosids</taxon>
        <taxon>fabids</taxon>
        <taxon>Fabales</taxon>
        <taxon>Fabaceae</taxon>
        <taxon>Papilionoideae</taxon>
        <taxon>50 kb inversion clade</taxon>
        <taxon>dalbergioids sensu lato</taxon>
        <taxon>Dalbergieae</taxon>
        <taxon>Pterocarpus clade</taxon>
        <taxon>Stylosanthes</taxon>
    </lineage>
</organism>
<keyword evidence="1" id="KW-0677">Repeat</keyword>
<dbReference type="PANTHER" id="PTHR36766:SF61">
    <property type="entry name" value="NB-ARC DOMAIN DISEASE RESISTANCE PROTEIN"/>
    <property type="match status" value="1"/>
</dbReference>
<dbReference type="InterPro" id="IPR002182">
    <property type="entry name" value="NB-ARC"/>
</dbReference>
<gene>
    <name evidence="9" type="ORF">PIB30_079997</name>
</gene>
<protein>
    <recommendedName>
        <fullName evidence="11">Disease resistance protein RGA3</fullName>
    </recommendedName>
</protein>
<evidence type="ECO:0000256" key="4">
    <source>
        <dbReference type="ARBA" id="ARBA00022840"/>
    </source>
</evidence>
<dbReference type="Gene3D" id="3.80.10.10">
    <property type="entry name" value="Ribonuclease Inhibitor"/>
    <property type="match status" value="1"/>
</dbReference>
<dbReference type="EMBL" id="JASCZI010242807">
    <property type="protein sequence ID" value="MED6212091.1"/>
    <property type="molecule type" value="Genomic_DNA"/>
</dbReference>
<keyword evidence="3" id="KW-0611">Plant defense</keyword>
<evidence type="ECO:0000313" key="10">
    <source>
        <dbReference type="Proteomes" id="UP001341840"/>
    </source>
</evidence>